<keyword evidence="2" id="KW-1185">Reference proteome</keyword>
<dbReference type="RefSeq" id="WP_327093706.1">
    <property type="nucleotide sequence ID" value="NZ_CP109149.1"/>
</dbReference>
<sequence>MTATVQAFLGLYVRRDEVADDPRIARTGRKSRSAKRLRRSDS</sequence>
<proteinExistence type="predicted"/>
<gene>
    <name evidence="1" type="ORF">OG563_12375</name>
</gene>
<protein>
    <submittedName>
        <fullName evidence="1">Uncharacterized protein</fullName>
    </submittedName>
</protein>
<organism evidence="1 2">
    <name type="scientific">Nocardia vinacea</name>
    <dbReference type="NCBI Taxonomy" id="96468"/>
    <lineage>
        <taxon>Bacteria</taxon>
        <taxon>Bacillati</taxon>
        <taxon>Actinomycetota</taxon>
        <taxon>Actinomycetes</taxon>
        <taxon>Mycobacteriales</taxon>
        <taxon>Nocardiaceae</taxon>
        <taxon>Nocardia</taxon>
    </lineage>
</organism>
<evidence type="ECO:0000313" key="1">
    <source>
        <dbReference type="EMBL" id="WUV48914.1"/>
    </source>
</evidence>
<dbReference type="Proteomes" id="UP001432062">
    <property type="component" value="Chromosome"/>
</dbReference>
<dbReference type="EMBL" id="CP109441">
    <property type="protein sequence ID" value="WUV48914.1"/>
    <property type="molecule type" value="Genomic_DNA"/>
</dbReference>
<name>A0ABZ1Z061_9NOCA</name>
<evidence type="ECO:0000313" key="2">
    <source>
        <dbReference type="Proteomes" id="UP001432062"/>
    </source>
</evidence>
<accession>A0ABZ1Z061</accession>
<reference evidence="1" key="1">
    <citation type="submission" date="2022-10" db="EMBL/GenBank/DDBJ databases">
        <title>The complete genomes of actinobacterial strains from the NBC collection.</title>
        <authorList>
            <person name="Joergensen T.S."/>
            <person name="Alvarez Arevalo M."/>
            <person name="Sterndorff E.B."/>
            <person name="Faurdal D."/>
            <person name="Vuksanovic O."/>
            <person name="Mourched A.-S."/>
            <person name="Charusanti P."/>
            <person name="Shaw S."/>
            <person name="Blin K."/>
            <person name="Weber T."/>
        </authorList>
    </citation>
    <scope>NUCLEOTIDE SEQUENCE</scope>
    <source>
        <strain evidence="1">NBC_01482</strain>
    </source>
</reference>